<comment type="caution">
    <text evidence="2">The sequence shown here is derived from an EMBL/GenBank/DDBJ whole genome shotgun (WGS) entry which is preliminary data.</text>
</comment>
<dbReference type="EMBL" id="JAHBOM010000026">
    <property type="protein sequence ID" value="MBU8826461.1"/>
    <property type="molecule type" value="Genomic_DNA"/>
</dbReference>
<evidence type="ECO:0000313" key="3">
    <source>
        <dbReference type="Proteomes" id="UP000696413"/>
    </source>
</evidence>
<organism evidence="2 3">
    <name type="scientific">Mycolicibacterium goodii</name>
    <name type="common">Mycobacterium goodii</name>
    <dbReference type="NCBI Taxonomy" id="134601"/>
    <lineage>
        <taxon>Bacteria</taxon>
        <taxon>Bacillati</taxon>
        <taxon>Actinomycetota</taxon>
        <taxon>Actinomycetes</taxon>
        <taxon>Mycobacteriales</taxon>
        <taxon>Mycobacteriaceae</taxon>
        <taxon>Mycolicibacterium</taxon>
    </lineage>
</organism>
<evidence type="ECO:0000256" key="1">
    <source>
        <dbReference type="SAM" id="MobiDB-lite"/>
    </source>
</evidence>
<evidence type="ECO:0000313" key="2">
    <source>
        <dbReference type="EMBL" id="MBU8826461.1"/>
    </source>
</evidence>
<dbReference type="Proteomes" id="UP000696413">
    <property type="component" value="Unassembled WGS sequence"/>
</dbReference>
<sequence length="106" mass="11239">MTSIATATTDPSNNTAHDPTNHPGAASVHPAAHSTRLSLALARADIHTAINADDDHRRRQYALAARDYAAEVLCDPTSTPSEMQYAGYYFADAEAIIAQTSADPDA</sequence>
<feature type="region of interest" description="Disordered" evidence="1">
    <location>
        <begin position="1"/>
        <end position="32"/>
    </location>
</feature>
<protein>
    <submittedName>
        <fullName evidence="2">Uncharacterized protein</fullName>
    </submittedName>
</protein>
<reference evidence="2 3" key="1">
    <citation type="submission" date="2021-05" db="EMBL/GenBank/DDBJ databases">
        <title>Draft Genome Sequences of Clinical Respiratory Isolates of Mycobacterium goodii Recovered in Ireland.</title>
        <authorList>
            <person name="Flanagan P.R."/>
            <person name="Mok S."/>
            <person name="Roycroft E."/>
            <person name="Rogers T.R."/>
            <person name="Fitzgibbon M."/>
        </authorList>
    </citation>
    <scope>NUCLEOTIDE SEQUENCE [LARGE SCALE GENOMIC DNA]</scope>
    <source>
        <strain evidence="2 3">14IE55</strain>
    </source>
</reference>
<proteinExistence type="predicted"/>
<dbReference type="RefSeq" id="WP_214395791.1">
    <property type="nucleotide sequence ID" value="NZ_JAHBOM010000026.1"/>
</dbReference>
<keyword evidence="3" id="KW-1185">Reference proteome</keyword>
<feature type="compositionally biased region" description="Polar residues" evidence="1">
    <location>
        <begin position="1"/>
        <end position="18"/>
    </location>
</feature>
<name>A0ABS6HUZ6_MYCGD</name>
<gene>
    <name evidence="2" type="ORF">KL859_26755</name>
</gene>
<accession>A0ABS6HUZ6</accession>